<feature type="compositionally biased region" description="Acidic residues" evidence="7">
    <location>
        <begin position="150"/>
        <end position="170"/>
    </location>
</feature>
<dbReference type="Gene3D" id="3.40.50.150">
    <property type="entry name" value="Vaccinia Virus protein VP39"/>
    <property type="match status" value="1"/>
</dbReference>
<comment type="similarity">
    <text evidence="6">Belongs to the class I-like SAM-binding methyltransferase superfamily. RMT2 methyltransferase family.</text>
</comment>
<evidence type="ECO:0000256" key="2">
    <source>
        <dbReference type="ARBA" id="ARBA00022603"/>
    </source>
</evidence>
<organism evidence="9 10">
    <name type="scientific">Sugiyamaella lignohabitans</name>
    <dbReference type="NCBI Taxonomy" id="796027"/>
    <lineage>
        <taxon>Eukaryota</taxon>
        <taxon>Fungi</taxon>
        <taxon>Dikarya</taxon>
        <taxon>Ascomycota</taxon>
        <taxon>Saccharomycotina</taxon>
        <taxon>Dipodascomycetes</taxon>
        <taxon>Dipodascales</taxon>
        <taxon>Trichomonascaceae</taxon>
        <taxon>Sugiyamaella</taxon>
    </lineage>
</organism>
<keyword evidence="1 6" id="KW-0963">Cytoplasm</keyword>
<dbReference type="GO" id="GO:0032259">
    <property type="term" value="P:methylation"/>
    <property type="evidence" value="ECO:0007669"/>
    <property type="project" value="UniProtKB-KW"/>
</dbReference>
<evidence type="ECO:0000256" key="3">
    <source>
        <dbReference type="ARBA" id="ARBA00022679"/>
    </source>
</evidence>
<dbReference type="RefSeq" id="XP_018737267.1">
    <property type="nucleotide sequence ID" value="XM_018879340.1"/>
</dbReference>
<keyword evidence="2 6" id="KW-0489">Methyltransferase</keyword>
<keyword evidence="4" id="KW-0949">S-adenosyl-L-methionine</keyword>
<comment type="function">
    <text evidence="6">S-adenosyl-L-methionine-dependent protein-arginine N-methyltransferase that methylates the delta-nitrogen atom of arginine residues to form N5-methylarginine (type IV) in target proteins. Monomethylates ribosomal protein L12.</text>
</comment>
<reference evidence="9 10" key="1">
    <citation type="submission" date="2016-02" db="EMBL/GenBank/DDBJ databases">
        <title>Complete genome sequence and transcriptome regulation of the pentose utilising yeast Sugiyamaella lignohabitans.</title>
        <authorList>
            <person name="Bellasio M."/>
            <person name="Peymann A."/>
            <person name="Valli M."/>
            <person name="Sipitzky M."/>
            <person name="Graf A."/>
            <person name="Sauer M."/>
            <person name="Marx H."/>
            <person name="Mattanovich D."/>
        </authorList>
    </citation>
    <scope>NUCLEOTIDE SEQUENCE [LARGE SCALE GENOMIC DNA]</scope>
    <source>
        <strain evidence="9 10">CBS 10342</strain>
    </source>
</reference>
<name>A0A161HGE0_9ASCO</name>
<dbReference type="EC" id="2.1.1.-" evidence="6"/>
<dbReference type="PROSITE" id="PS51559">
    <property type="entry name" value="SAM_RMT2"/>
    <property type="match status" value="1"/>
</dbReference>
<evidence type="ECO:0000256" key="6">
    <source>
        <dbReference type="PIRNR" id="PIRNR038148"/>
    </source>
</evidence>
<dbReference type="GO" id="GO:0005737">
    <property type="term" value="C:cytoplasm"/>
    <property type="evidence" value="ECO:0007669"/>
    <property type="project" value="UniProtKB-SubCell"/>
</dbReference>
<feature type="domain" description="RMT2" evidence="8">
    <location>
        <begin position="211"/>
        <end position="441"/>
    </location>
</feature>
<comment type="subcellular location">
    <subcellularLocation>
        <location evidence="6">Cytoplasm</location>
    </subcellularLocation>
    <subcellularLocation>
        <location evidence="6">Nucleus</location>
    </subcellularLocation>
</comment>
<dbReference type="KEGG" id="slb:AWJ20_2397"/>
<evidence type="ECO:0000256" key="4">
    <source>
        <dbReference type="ARBA" id="ARBA00022691"/>
    </source>
</evidence>
<dbReference type="GeneID" id="30034303"/>
<proteinExistence type="inferred from homology"/>
<evidence type="ECO:0000256" key="1">
    <source>
        <dbReference type="ARBA" id="ARBA00022490"/>
    </source>
</evidence>
<gene>
    <name evidence="9" type="primary">RMT2</name>
    <name evidence="9" type="ORF">AWJ20_2397</name>
</gene>
<evidence type="ECO:0000259" key="8">
    <source>
        <dbReference type="PROSITE" id="PS51559"/>
    </source>
</evidence>
<evidence type="ECO:0000256" key="7">
    <source>
        <dbReference type="SAM" id="MobiDB-lite"/>
    </source>
</evidence>
<comment type="subunit">
    <text evidence="6">Monomer.</text>
</comment>
<dbReference type="GO" id="GO:0019702">
    <property type="term" value="F:protein arginine N5-methyltransferase activity"/>
    <property type="evidence" value="ECO:0007669"/>
    <property type="project" value="EnsemblFungi"/>
</dbReference>
<dbReference type="InterPro" id="IPR026480">
    <property type="entry name" value="RMT2_dom"/>
</dbReference>
<dbReference type="FunFam" id="3.40.50.150:FF:000310">
    <property type="entry name" value="Arginine N-methyltransferase 2"/>
    <property type="match status" value="1"/>
</dbReference>
<evidence type="ECO:0000313" key="10">
    <source>
        <dbReference type="Proteomes" id="UP000189580"/>
    </source>
</evidence>
<dbReference type="AlphaFoldDB" id="A0A161HGE0"/>
<feature type="region of interest" description="Disordered" evidence="7">
    <location>
        <begin position="150"/>
        <end position="214"/>
    </location>
</feature>
<dbReference type="PIRSF" id="PIRSF038148">
    <property type="entry name" value="Arginine_N-mtfrase-2"/>
    <property type="match status" value="1"/>
</dbReference>
<dbReference type="InterPro" id="IPR051038">
    <property type="entry name" value="RMT2/GAMT_Mtase"/>
</dbReference>
<dbReference type="CDD" id="cd02440">
    <property type="entry name" value="AdoMet_MTases"/>
    <property type="match status" value="1"/>
</dbReference>
<feature type="compositionally biased region" description="Basic and acidic residues" evidence="7">
    <location>
        <begin position="186"/>
        <end position="210"/>
    </location>
</feature>
<keyword evidence="3 6" id="KW-0808">Transferase</keyword>
<dbReference type="InterPro" id="IPR017408">
    <property type="entry name" value="Arginine_N-MeTrfase_2"/>
</dbReference>
<dbReference type="EMBL" id="CP014503">
    <property type="protein sequence ID" value="ANB14790.1"/>
    <property type="molecule type" value="Genomic_DNA"/>
</dbReference>
<dbReference type="PANTHER" id="PTHR32379:SF1">
    <property type="entry name" value="GUANIDINOACETATE N-METHYLTRANSFERASE"/>
    <property type="match status" value="1"/>
</dbReference>
<keyword evidence="10" id="KW-1185">Reference proteome</keyword>
<dbReference type="PANTHER" id="PTHR32379">
    <property type="entry name" value="GUANIDINOACETATE N-METHYLTRANSFERASE"/>
    <property type="match status" value="1"/>
</dbReference>
<dbReference type="GO" id="GO:0005634">
    <property type="term" value="C:nucleus"/>
    <property type="evidence" value="ECO:0007669"/>
    <property type="project" value="UniProtKB-SubCell"/>
</dbReference>
<dbReference type="Proteomes" id="UP000189580">
    <property type="component" value="Chromosome b"/>
</dbReference>
<evidence type="ECO:0000256" key="5">
    <source>
        <dbReference type="ARBA" id="ARBA00023242"/>
    </source>
</evidence>
<accession>A0A161HGE0</accession>
<sequence length="441" mass="50227">MEKAELLFRLCSFEESPVEKKEYVKRLRECLDEVPATVSTKDVELAKEAGVEDVSEVDGGDTGTSPLHKVCESFKLEWSEDEKIMETALGLIDNLFYYGANWMMLDDNNETPGCIALRRGLPDSIYQRFVAAGVRAEVFLRKIKDMMVDDEDEVEDEDVEVADDDEEESGDKDKADTEPSAEVVDETEKTETEDKIEVQEENGEQSREGDTAQDQTAYLSSSLQYEDGRLVTENQKDGVMMDWETPIMEKSAEIICTAAEDPASENIVLNVGFGMGIIDTIIEDKYHPTKHYISEAHPDVLAKLKTDGWYERPNVVILEGRWQDTLPSLISQGVNFDGIYYDTFSEHYQDMLEFFDLVVALLKPTGVFSFFNGLGADRQICYDVYKQVVELDMQDYGFEVSYTAMPIDDHQADQTWDGIRRPYWTLKEFLLPKIKFLTIGI</sequence>
<dbReference type="OrthoDB" id="19014at2759"/>
<protein>
    <recommendedName>
        <fullName evidence="6">Arginine N-methyltransferase 2</fullName>
        <ecNumber evidence="6">2.1.1.-</ecNumber>
    </recommendedName>
</protein>
<dbReference type="SUPFAM" id="SSF53335">
    <property type="entry name" value="S-adenosyl-L-methionine-dependent methyltransferases"/>
    <property type="match status" value="1"/>
</dbReference>
<evidence type="ECO:0000313" key="9">
    <source>
        <dbReference type="EMBL" id="ANB14790.1"/>
    </source>
</evidence>
<keyword evidence="5 6" id="KW-0539">Nucleus</keyword>
<dbReference type="InterPro" id="IPR029063">
    <property type="entry name" value="SAM-dependent_MTases_sf"/>
</dbReference>